<evidence type="ECO:0000256" key="7">
    <source>
        <dbReference type="ARBA" id="ARBA00022927"/>
    </source>
</evidence>
<keyword evidence="8 10" id="KW-1133">Transmembrane helix</keyword>
<dbReference type="PROSITE" id="PS52015">
    <property type="entry name" value="TONB_CTD"/>
    <property type="match status" value="1"/>
</dbReference>
<evidence type="ECO:0000256" key="6">
    <source>
        <dbReference type="ARBA" id="ARBA00022692"/>
    </source>
</evidence>
<dbReference type="AlphaFoldDB" id="A0A3S3UWT6"/>
<dbReference type="EMBL" id="SBIW01000007">
    <property type="protein sequence ID" value="RWY50045.1"/>
    <property type="molecule type" value="Genomic_DNA"/>
</dbReference>
<dbReference type="RefSeq" id="WP_128534775.1">
    <property type="nucleotide sequence ID" value="NZ_SBIW01000007.1"/>
</dbReference>
<keyword evidence="3" id="KW-0813">Transport</keyword>
<dbReference type="PANTHER" id="PTHR33446">
    <property type="entry name" value="PROTEIN TONB-RELATED"/>
    <property type="match status" value="1"/>
</dbReference>
<keyword evidence="9 10" id="KW-0472">Membrane</keyword>
<keyword evidence="4" id="KW-1003">Cell membrane</keyword>
<evidence type="ECO:0000256" key="8">
    <source>
        <dbReference type="ARBA" id="ARBA00022989"/>
    </source>
</evidence>
<protein>
    <submittedName>
        <fullName evidence="12">Energy transducer TonB</fullName>
    </submittedName>
</protein>
<dbReference type="Proteomes" id="UP000286701">
    <property type="component" value="Unassembled WGS sequence"/>
</dbReference>
<keyword evidence="6 10" id="KW-0812">Transmembrane</keyword>
<dbReference type="Pfam" id="PF03544">
    <property type="entry name" value="TonB_C"/>
    <property type="match status" value="1"/>
</dbReference>
<evidence type="ECO:0000256" key="5">
    <source>
        <dbReference type="ARBA" id="ARBA00022519"/>
    </source>
</evidence>
<gene>
    <name evidence="12" type="ORF">EPL05_14885</name>
</gene>
<feature type="domain" description="TonB C-terminal" evidence="11">
    <location>
        <begin position="183"/>
        <end position="275"/>
    </location>
</feature>
<dbReference type="GO" id="GO:0031992">
    <property type="term" value="F:energy transducer activity"/>
    <property type="evidence" value="ECO:0007669"/>
    <property type="project" value="TreeGrafter"/>
</dbReference>
<dbReference type="InterPro" id="IPR006260">
    <property type="entry name" value="TonB/TolA_C"/>
</dbReference>
<dbReference type="InterPro" id="IPR051045">
    <property type="entry name" value="TonB-dependent_transducer"/>
</dbReference>
<organism evidence="12 13">
    <name type="scientific">Mucilaginibacter gilvus</name>
    <dbReference type="NCBI Taxonomy" id="2305909"/>
    <lineage>
        <taxon>Bacteria</taxon>
        <taxon>Pseudomonadati</taxon>
        <taxon>Bacteroidota</taxon>
        <taxon>Sphingobacteriia</taxon>
        <taxon>Sphingobacteriales</taxon>
        <taxon>Sphingobacteriaceae</taxon>
        <taxon>Mucilaginibacter</taxon>
    </lineage>
</organism>
<evidence type="ECO:0000256" key="1">
    <source>
        <dbReference type="ARBA" id="ARBA00004383"/>
    </source>
</evidence>
<reference evidence="12 13" key="1">
    <citation type="submission" date="2019-01" db="EMBL/GenBank/DDBJ databases">
        <title>Mucilaginibacter antarcticum sp. nov., isolated from antarctic soil.</title>
        <authorList>
            <person name="Yan Y.-Q."/>
            <person name="Du Z.-J."/>
        </authorList>
    </citation>
    <scope>NUCLEOTIDE SEQUENCE [LARGE SCALE GENOMIC DNA]</scope>
    <source>
        <strain evidence="12 13">F01003</strain>
    </source>
</reference>
<dbReference type="InterPro" id="IPR037682">
    <property type="entry name" value="TonB_C"/>
</dbReference>
<proteinExistence type="inferred from homology"/>
<keyword evidence="13" id="KW-1185">Reference proteome</keyword>
<evidence type="ECO:0000256" key="2">
    <source>
        <dbReference type="ARBA" id="ARBA00006555"/>
    </source>
</evidence>
<evidence type="ECO:0000256" key="10">
    <source>
        <dbReference type="SAM" id="Phobius"/>
    </source>
</evidence>
<dbReference type="GO" id="GO:0098797">
    <property type="term" value="C:plasma membrane protein complex"/>
    <property type="evidence" value="ECO:0007669"/>
    <property type="project" value="TreeGrafter"/>
</dbReference>
<dbReference type="Gene3D" id="3.30.1150.10">
    <property type="match status" value="1"/>
</dbReference>
<evidence type="ECO:0000259" key="11">
    <source>
        <dbReference type="PROSITE" id="PS52015"/>
    </source>
</evidence>
<dbReference type="GO" id="GO:0015031">
    <property type="term" value="P:protein transport"/>
    <property type="evidence" value="ECO:0007669"/>
    <property type="project" value="UniProtKB-KW"/>
</dbReference>
<evidence type="ECO:0000256" key="9">
    <source>
        <dbReference type="ARBA" id="ARBA00023136"/>
    </source>
</evidence>
<comment type="subcellular location">
    <subcellularLocation>
        <location evidence="1">Cell inner membrane</location>
        <topology evidence="1">Single-pass membrane protein</topology>
        <orientation evidence="1">Periplasmic side</orientation>
    </subcellularLocation>
</comment>
<evidence type="ECO:0000313" key="12">
    <source>
        <dbReference type="EMBL" id="RWY50045.1"/>
    </source>
</evidence>
<dbReference type="SUPFAM" id="SSF74653">
    <property type="entry name" value="TolA/TonB C-terminal domain"/>
    <property type="match status" value="1"/>
</dbReference>
<evidence type="ECO:0000256" key="4">
    <source>
        <dbReference type="ARBA" id="ARBA00022475"/>
    </source>
</evidence>
<dbReference type="NCBIfam" id="TIGR01352">
    <property type="entry name" value="tonB_Cterm"/>
    <property type="match status" value="1"/>
</dbReference>
<evidence type="ECO:0000256" key="3">
    <source>
        <dbReference type="ARBA" id="ARBA00022448"/>
    </source>
</evidence>
<dbReference type="PANTHER" id="PTHR33446:SF2">
    <property type="entry name" value="PROTEIN TONB"/>
    <property type="match status" value="1"/>
</dbReference>
<comment type="similarity">
    <text evidence="2">Belongs to the TonB family.</text>
</comment>
<accession>A0A3S3UWT6</accession>
<dbReference type="OrthoDB" id="649093at2"/>
<keyword evidence="7" id="KW-0653">Protein transport</keyword>
<feature type="transmembrane region" description="Helical" evidence="10">
    <location>
        <begin position="41"/>
        <end position="60"/>
    </location>
</feature>
<keyword evidence="5" id="KW-0997">Cell inner membrane</keyword>
<name>A0A3S3UWT6_9SPHI</name>
<sequence>MLNTKFDLYKTEWLDLVFDDRNKAYGAYDLRAHYAGTLNKAMAIAFTVVITGVVALSFAFKTESLMSDTGTIVNITPPVIQAIKPPEKQVEKAKPVQPVKATPPTATTKFTSFVVTTKPVTEEPPVIEEIKGDVGPVTTKGPEGPSLVVDEKGPVGPVAAPAGNGEEIVSSGIGLEVNPEPYGGMAAFGKFLGKALRFPPQAQDANVSGRVIMTFVVEKNGELTDITVVRGVGYGFDQEATRVLKLAKAWKPGIQNGQPVRVRYTIPINFQLPVE</sequence>
<comment type="caution">
    <text evidence="12">The sequence shown here is derived from an EMBL/GenBank/DDBJ whole genome shotgun (WGS) entry which is preliminary data.</text>
</comment>
<evidence type="ECO:0000313" key="13">
    <source>
        <dbReference type="Proteomes" id="UP000286701"/>
    </source>
</evidence>
<dbReference type="GO" id="GO:0055085">
    <property type="term" value="P:transmembrane transport"/>
    <property type="evidence" value="ECO:0007669"/>
    <property type="project" value="InterPro"/>
</dbReference>